<feature type="domain" description="MOFRL" evidence="1">
    <location>
        <begin position="364"/>
        <end position="477"/>
    </location>
</feature>
<name>A0A0C1ZW20_9BACT</name>
<reference evidence="3 4" key="1">
    <citation type="submission" date="2014-12" db="EMBL/GenBank/DDBJ databases">
        <title>Genome assembly of Enhygromyxa salina DSM 15201.</title>
        <authorList>
            <person name="Sharma G."/>
            <person name="Subramanian S."/>
        </authorList>
    </citation>
    <scope>NUCLEOTIDE SEQUENCE [LARGE SCALE GENOMIC DNA]</scope>
    <source>
        <strain evidence="3 4">DSM 15201</strain>
    </source>
</reference>
<dbReference type="SUPFAM" id="SSF82544">
    <property type="entry name" value="GckA/TtuD-like"/>
    <property type="match status" value="1"/>
</dbReference>
<gene>
    <name evidence="3" type="ORF">DB30_05762</name>
</gene>
<keyword evidence="3" id="KW-0808">Transferase</keyword>
<evidence type="ECO:0000259" key="2">
    <source>
        <dbReference type="Pfam" id="PF13660"/>
    </source>
</evidence>
<comment type="caution">
    <text evidence="3">The sequence shown here is derived from an EMBL/GenBank/DDBJ whole genome shotgun (WGS) entry which is preliminary data.</text>
</comment>
<evidence type="ECO:0000313" key="4">
    <source>
        <dbReference type="Proteomes" id="UP000031599"/>
    </source>
</evidence>
<accession>A0A0C1ZW20</accession>
<dbReference type="GO" id="GO:0005737">
    <property type="term" value="C:cytoplasm"/>
    <property type="evidence" value="ECO:0007669"/>
    <property type="project" value="TreeGrafter"/>
</dbReference>
<organism evidence="3 4">
    <name type="scientific">Enhygromyxa salina</name>
    <dbReference type="NCBI Taxonomy" id="215803"/>
    <lineage>
        <taxon>Bacteria</taxon>
        <taxon>Pseudomonadati</taxon>
        <taxon>Myxococcota</taxon>
        <taxon>Polyangia</taxon>
        <taxon>Nannocystales</taxon>
        <taxon>Nannocystaceae</taxon>
        <taxon>Enhygromyxa</taxon>
    </lineage>
</organism>
<dbReference type="InterPro" id="IPR039760">
    <property type="entry name" value="MOFRL_protein"/>
</dbReference>
<dbReference type="InterPro" id="IPR025286">
    <property type="entry name" value="MOFRL_assoc_dom"/>
</dbReference>
<sequence>MPPTMQVEAWIERLLADSPCLTRAPHTRALAHVAAHALAAVDPRACVLRHTHRLIKPHGEAAVVGEFVFDLAANPSAPGEAEHGRIFVFGAGKASAAMTEAIVERFGDRVAGGVVIVKHASAHPSGRIGPVEIVVGDHPIPGAATAAATARLRAQARLVGPRDLVLCPISGGASALLSEPTLAGADWSALTHHLLGRDVSIQAINKLRRRFDTLKAGGLARLLCPATVVSLIVSDVVGDELALIGSGPTVYAEADDDQAHAALLVELGDRLRGLDAPLLAALREPPPLAPWPTTPAGRPQGVYQVLVARNGDAREAACRAARAQGLDSIVLLPMLGGPAANEGRRLAQLLADTPADLPVAAPFCLITGGETTVELSTANNSETGTETGAGGRNQELALAAIEGLAGLPGVALLTLATDGEDGPTDAAGALVTGESLARARAAGLDVAAALARHDSHGVFAPLGDLVRTGPTGTNVCDLAFLLRT</sequence>
<dbReference type="PANTHER" id="PTHR12227:SF0">
    <property type="entry name" value="GLYCERATE KINASE"/>
    <property type="match status" value="1"/>
</dbReference>
<dbReference type="Proteomes" id="UP000031599">
    <property type="component" value="Unassembled WGS sequence"/>
</dbReference>
<dbReference type="Pfam" id="PF05161">
    <property type="entry name" value="MOFRL"/>
    <property type="match status" value="1"/>
</dbReference>
<dbReference type="Gene3D" id="3.40.50.10180">
    <property type="entry name" value="Glycerate kinase, MOFRL-like N-terminal domain"/>
    <property type="match status" value="1"/>
</dbReference>
<keyword evidence="3" id="KW-0418">Kinase</keyword>
<dbReference type="Pfam" id="PF13660">
    <property type="entry name" value="DUF4147"/>
    <property type="match status" value="1"/>
</dbReference>
<dbReference type="EMBL" id="JMCC02000058">
    <property type="protein sequence ID" value="KIG15218.1"/>
    <property type="molecule type" value="Genomic_DNA"/>
</dbReference>
<dbReference type="Gene3D" id="3.40.1480.10">
    <property type="entry name" value="MOFRL domain"/>
    <property type="match status" value="1"/>
</dbReference>
<proteinExistence type="predicted"/>
<evidence type="ECO:0000259" key="1">
    <source>
        <dbReference type="Pfam" id="PF05161"/>
    </source>
</evidence>
<feature type="domain" description="MOFRL-associated" evidence="2">
    <location>
        <begin position="30"/>
        <end position="262"/>
    </location>
</feature>
<dbReference type="AlphaFoldDB" id="A0A0C1ZW20"/>
<dbReference type="InterPro" id="IPR037035">
    <property type="entry name" value="GK-like_C_sf"/>
</dbReference>
<protein>
    <submittedName>
        <fullName evidence="3">D-glycerate 2-kinase</fullName>
    </submittedName>
</protein>
<dbReference type="InterPro" id="IPR007835">
    <property type="entry name" value="MOFRL"/>
</dbReference>
<dbReference type="InterPro" id="IPR038614">
    <property type="entry name" value="GK_N_sf"/>
</dbReference>
<dbReference type="PANTHER" id="PTHR12227">
    <property type="entry name" value="GLYCERATE KINASE"/>
    <property type="match status" value="1"/>
</dbReference>
<evidence type="ECO:0000313" key="3">
    <source>
        <dbReference type="EMBL" id="KIG15218.1"/>
    </source>
</evidence>
<dbReference type="GO" id="GO:0008887">
    <property type="term" value="F:glycerate kinase activity"/>
    <property type="evidence" value="ECO:0007669"/>
    <property type="project" value="InterPro"/>
</dbReference>